<dbReference type="GO" id="GO:0032300">
    <property type="term" value="C:mismatch repair complex"/>
    <property type="evidence" value="ECO:0007669"/>
    <property type="project" value="InterPro"/>
</dbReference>
<dbReference type="InterPro" id="IPR020568">
    <property type="entry name" value="Ribosomal_Su5_D2-typ_SF"/>
</dbReference>
<dbReference type="GO" id="GO:0140664">
    <property type="term" value="F:ATP-dependent DNA damage sensor activity"/>
    <property type="evidence" value="ECO:0007669"/>
    <property type="project" value="InterPro"/>
</dbReference>
<proteinExistence type="inferred from homology"/>
<dbReference type="InterPro" id="IPR014762">
    <property type="entry name" value="DNA_mismatch_repair_CS"/>
</dbReference>
<gene>
    <name evidence="6" type="ORF">MHYMCMPASI_00912</name>
</gene>
<dbReference type="SMART" id="SM00853">
    <property type="entry name" value="MutL_C"/>
    <property type="match status" value="1"/>
</dbReference>
<dbReference type="Gene3D" id="3.30.1540.20">
    <property type="entry name" value="MutL, C-terminal domain, dimerisation subdomain"/>
    <property type="match status" value="1"/>
</dbReference>
<keyword evidence="2" id="KW-0227">DNA damage</keyword>
<dbReference type="AlphaFoldDB" id="A0A8S4C506"/>
<dbReference type="Pfam" id="PF08676">
    <property type="entry name" value="MutL_C"/>
    <property type="match status" value="1"/>
</dbReference>
<dbReference type="GO" id="GO:0006298">
    <property type="term" value="P:mismatch repair"/>
    <property type="evidence" value="ECO:0007669"/>
    <property type="project" value="InterPro"/>
</dbReference>
<dbReference type="SMART" id="SM01340">
    <property type="entry name" value="DNA_mis_repair"/>
    <property type="match status" value="1"/>
</dbReference>
<feature type="domain" description="MutL C-terminal dimerisation" evidence="4">
    <location>
        <begin position="423"/>
        <end position="567"/>
    </location>
</feature>
<dbReference type="InterPro" id="IPR014721">
    <property type="entry name" value="Ribsml_uS5_D2-typ_fold_subgr"/>
</dbReference>
<dbReference type="InterPro" id="IPR042120">
    <property type="entry name" value="MutL_C_dimsub"/>
</dbReference>
<dbReference type="NCBIfam" id="TIGR00585">
    <property type="entry name" value="mutl"/>
    <property type="match status" value="1"/>
</dbReference>
<dbReference type="InterPro" id="IPR037198">
    <property type="entry name" value="MutL_C_sf"/>
</dbReference>
<dbReference type="SUPFAM" id="SSF54211">
    <property type="entry name" value="Ribosomal protein S5 domain 2-like"/>
    <property type="match status" value="1"/>
</dbReference>
<dbReference type="InterPro" id="IPR014790">
    <property type="entry name" value="MutL_C"/>
</dbReference>
<dbReference type="InterPro" id="IPR038973">
    <property type="entry name" value="MutL/Mlh/Pms-like"/>
</dbReference>
<protein>
    <submittedName>
        <fullName evidence="6">DNA mismatch repair endonuclease MutL</fullName>
    </submittedName>
</protein>
<evidence type="ECO:0000256" key="3">
    <source>
        <dbReference type="ARBA" id="ARBA00023204"/>
    </source>
</evidence>
<dbReference type="Proteomes" id="UP000837675">
    <property type="component" value="Unassembled WGS sequence"/>
</dbReference>
<dbReference type="PANTHER" id="PTHR10073">
    <property type="entry name" value="DNA MISMATCH REPAIR PROTEIN MLH, PMS, MUTL"/>
    <property type="match status" value="1"/>
</dbReference>
<keyword evidence="3" id="KW-0234">DNA repair</keyword>
<dbReference type="SUPFAM" id="SSF55874">
    <property type="entry name" value="ATPase domain of HSP90 chaperone/DNA topoisomerase II/histidine kinase"/>
    <property type="match status" value="1"/>
</dbReference>
<keyword evidence="6" id="KW-0540">Nuclease</keyword>
<organism evidence="6 7">
    <name type="scientific">Hyalomma marginatum</name>
    <dbReference type="NCBI Taxonomy" id="34627"/>
    <lineage>
        <taxon>Eukaryota</taxon>
        <taxon>Metazoa</taxon>
        <taxon>Ecdysozoa</taxon>
        <taxon>Arthropoda</taxon>
        <taxon>Chelicerata</taxon>
        <taxon>Arachnida</taxon>
        <taxon>Acari</taxon>
        <taxon>Parasitiformes</taxon>
        <taxon>Ixodida</taxon>
        <taxon>Ixodoidea</taxon>
        <taxon>Ixodidae</taxon>
        <taxon>Hyalomminae</taxon>
        <taxon>Hyalomma</taxon>
    </lineage>
</organism>
<dbReference type="HAMAP" id="MF_00149">
    <property type="entry name" value="DNA_mis_repair"/>
    <property type="match status" value="1"/>
</dbReference>
<dbReference type="CDD" id="cd00782">
    <property type="entry name" value="MutL_Trans"/>
    <property type="match status" value="1"/>
</dbReference>
<dbReference type="Gene3D" id="3.30.565.10">
    <property type="entry name" value="Histidine kinase-like ATPase, C-terminal domain"/>
    <property type="match status" value="1"/>
</dbReference>
<feature type="domain" description="DNA mismatch repair protein S5" evidence="5">
    <location>
        <begin position="208"/>
        <end position="326"/>
    </location>
</feature>
<sequence>MSIKLLSEKAINRIAAGEVIERPVSVVKELIENAIDAGATAIDIIFARGGRTLISVADNGCGIPKEELKLALQRYATSKIQEDNLDKIEFFGFRGEALPSIAVVGLMTIISRTPSSDIAWKVESLNKNYDEISLSIAKRNIGTTVELRDIFCFTPNRIKFLKSETAENAACLDLVKRFALCFPKIQFQLTIDDKVVLTSNSLKADLNLNNLLGEDFCENIINFHYKNSDITLSGYIGLPTFNHPTSVRQYYFVNNRVVKDKLLTTAVKIAYADLIPHGRYPAIVLFVYCSPHHVDVNVHPTKSEVRFADEQLIKKLIIDAIRSNINANRGKQATNIFSDQVIRIIEKNQPAQFSKPFLSKIPKGVPLKDKQSPIGFKYFEQPPIVMSEDIIKPQMEKLVKPQEEERTLEEYIEEDATSFLGYAITQIDNTYIVSLTQNNEVIITDQHAAHERIVLEEMKKQIIEHNIKVQNLLVPEILSYDKVLVELLIFKKDELKNFGITIERHGINQISVLTIPALMQDLNLKDLFDVILKDIQELNEINNINLFINHVYGNMACKNSIKANRKLSIEEMNALLRKMEKTPFIEQCNHGRPTYIKISAQDLSKFFERR</sequence>
<name>A0A8S4C506_9ACAR</name>
<evidence type="ECO:0000313" key="7">
    <source>
        <dbReference type="Proteomes" id="UP000837675"/>
    </source>
</evidence>
<dbReference type="Pfam" id="PF13589">
    <property type="entry name" value="HATPase_c_3"/>
    <property type="match status" value="1"/>
</dbReference>
<dbReference type="FunFam" id="3.30.565.10:FF:000003">
    <property type="entry name" value="DNA mismatch repair endonuclease MutL"/>
    <property type="match status" value="1"/>
</dbReference>
<dbReference type="InterPro" id="IPR036890">
    <property type="entry name" value="HATPase_C_sf"/>
</dbReference>
<comment type="similarity">
    <text evidence="1">Belongs to the DNA mismatch repair MutL/HexB family.</text>
</comment>
<dbReference type="EMBL" id="CAJVAF010000320">
    <property type="protein sequence ID" value="CAG7597104.1"/>
    <property type="molecule type" value="Genomic_DNA"/>
</dbReference>
<reference evidence="6" key="1">
    <citation type="submission" date="2021-06" db="EMBL/GenBank/DDBJ databases">
        <authorList>
            <person name="Nardi T."/>
            <person name="Nardi T."/>
        </authorList>
    </citation>
    <scope>NUCLEOTIDE SEQUENCE</scope>
</reference>
<dbReference type="PANTHER" id="PTHR10073:SF12">
    <property type="entry name" value="DNA MISMATCH REPAIR PROTEIN MLH1"/>
    <property type="match status" value="1"/>
</dbReference>
<dbReference type="InterPro" id="IPR020667">
    <property type="entry name" value="DNA_mismatch_repair_MutL"/>
</dbReference>
<evidence type="ECO:0000313" key="6">
    <source>
        <dbReference type="EMBL" id="CAG7597104.1"/>
    </source>
</evidence>
<evidence type="ECO:0000256" key="2">
    <source>
        <dbReference type="ARBA" id="ARBA00022763"/>
    </source>
</evidence>
<dbReference type="SUPFAM" id="SSF118116">
    <property type="entry name" value="DNA mismatch repair protein MutL"/>
    <property type="match status" value="1"/>
</dbReference>
<keyword evidence="7" id="KW-1185">Reference proteome</keyword>
<dbReference type="GO" id="GO:0016887">
    <property type="term" value="F:ATP hydrolysis activity"/>
    <property type="evidence" value="ECO:0007669"/>
    <property type="project" value="InterPro"/>
</dbReference>
<dbReference type="InterPro" id="IPR042121">
    <property type="entry name" value="MutL_C_regsub"/>
</dbReference>
<evidence type="ECO:0000259" key="4">
    <source>
        <dbReference type="SMART" id="SM00853"/>
    </source>
</evidence>
<dbReference type="Gene3D" id="3.30.1370.100">
    <property type="entry name" value="MutL, C-terminal domain, regulatory subdomain"/>
    <property type="match status" value="1"/>
</dbReference>
<comment type="caution">
    <text evidence="6">The sequence shown here is derived from an EMBL/GenBank/DDBJ whole genome shotgun (WGS) entry which is preliminary data.</text>
</comment>
<keyword evidence="6" id="KW-0378">Hydrolase</keyword>
<dbReference type="GO" id="GO:0004519">
    <property type="term" value="F:endonuclease activity"/>
    <property type="evidence" value="ECO:0007669"/>
    <property type="project" value="UniProtKB-KW"/>
</dbReference>
<dbReference type="Pfam" id="PF01119">
    <property type="entry name" value="DNA_mis_repair"/>
    <property type="match status" value="1"/>
</dbReference>
<evidence type="ECO:0000259" key="5">
    <source>
        <dbReference type="SMART" id="SM01340"/>
    </source>
</evidence>
<dbReference type="GO" id="GO:0005524">
    <property type="term" value="F:ATP binding"/>
    <property type="evidence" value="ECO:0007669"/>
    <property type="project" value="InterPro"/>
</dbReference>
<dbReference type="PROSITE" id="PS00058">
    <property type="entry name" value="DNA_MISMATCH_REPAIR_1"/>
    <property type="match status" value="1"/>
</dbReference>
<dbReference type="Gene3D" id="3.30.230.10">
    <property type="match status" value="1"/>
</dbReference>
<dbReference type="GO" id="GO:0030983">
    <property type="term" value="F:mismatched DNA binding"/>
    <property type="evidence" value="ECO:0007669"/>
    <property type="project" value="InterPro"/>
</dbReference>
<dbReference type="InterPro" id="IPR002099">
    <property type="entry name" value="MutL/Mlh/PMS"/>
</dbReference>
<evidence type="ECO:0000256" key="1">
    <source>
        <dbReference type="ARBA" id="ARBA00006082"/>
    </source>
</evidence>
<dbReference type="CDD" id="cd16926">
    <property type="entry name" value="HATPase_MutL-MLH-PMS-like"/>
    <property type="match status" value="1"/>
</dbReference>
<keyword evidence="6" id="KW-0255">Endonuclease</keyword>
<accession>A0A8S4C506</accession>
<dbReference type="InterPro" id="IPR013507">
    <property type="entry name" value="DNA_mismatch_S5_2-like"/>
</dbReference>